<gene>
    <name evidence="3" type="ORF">GCM10010910_16860</name>
</gene>
<feature type="compositionally biased region" description="Basic and acidic residues" evidence="1">
    <location>
        <begin position="213"/>
        <end position="232"/>
    </location>
</feature>
<accession>A0ABQ2N2E4</accession>
<sequence>MSDARTPDRRRQARLWIAVASIPVVLLALALVGKWISMYVFAQGAIAAHVQEDGPAGIARAENLEPANWFEEWKAPYDKGVALADADRLADARASFEGALGLATGLDVCPVRTNLALVIERMGDQARAADPDWATRLYGEALTITLEMPKECRSEEAREQSPDPSRDPDQELDEGEQRLREKMQEPPQQDPPPEQEPEEQEEQPQDDDALGDIEDRLQEGQRQRDEQQRQGEENGGSGSGVERPW</sequence>
<feature type="compositionally biased region" description="Acidic residues" evidence="1">
    <location>
        <begin position="193"/>
        <end position="212"/>
    </location>
</feature>
<evidence type="ECO:0000313" key="3">
    <source>
        <dbReference type="EMBL" id="GGO63697.1"/>
    </source>
</evidence>
<keyword evidence="2" id="KW-0472">Membrane</keyword>
<name>A0ABQ2N2E4_9MICO</name>
<evidence type="ECO:0000313" key="4">
    <source>
        <dbReference type="Proteomes" id="UP000638043"/>
    </source>
</evidence>
<reference evidence="4" key="1">
    <citation type="journal article" date="2019" name="Int. J. Syst. Evol. Microbiol.">
        <title>The Global Catalogue of Microorganisms (GCM) 10K type strain sequencing project: providing services to taxonomists for standard genome sequencing and annotation.</title>
        <authorList>
            <consortium name="The Broad Institute Genomics Platform"/>
            <consortium name="The Broad Institute Genome Sequencing Center for Infectious Disease"/>
            <person name="Wu L."/>
            <person name="Ma J."/>
        </authorList>
    </citation>
    <scope>NUCLEOTIDE SEQUENCE [LARGE SCALE GENOMIC DNA]</scope>
    <source>
        <strain evidence="4">CGMCC 4.7181</strain>
    </source>
</reference>
<feature type="region of interest" description="Disordered" evidence="1">
    <location>
        <begin position="148"/>
        <end position="245"/>
    </location>
</feature>
<feature type="compositionally biased region" description="Basic and acidic residues" evidence="1">
    <location>
        <begin position="148"/>
        <end position="184"/>
    </location>
</feature>
<evidence type="ECO:0000256" key="2">
    <source>
        <dbReference type="SAM" id="Phobius"/>
    </source>
</evidence>
<dbReference type="RefSeq" id="WP_188700947.1">
    <property type="nucleotide sequence ID" value="NZ_BMMQ01000004.1"/>
</dbReference>
<keyword evidence="2" id="KW-1133">Transmembrane helix</keyword>
<organism evidence="3 4">
    <name type="scientific">Microbacterium nanhaiense</name>
    <dbReference type="NCBI Taxonomy" id="1301026"/>
    <lineage>
        <taxon>Bacteria</taxon>
        <taxon>Bacillati</taxon>
        <taxon>Actinomycetota</taxon>
        <taxon>Actinomycetes</taxon>
        <taxon>Micrococcales</taxon>
        <taxon>Microbacteriaceae</taxon>
        <taxon>Microbacterium</taxon>
    </lineage>
</organism>
<keyword evidence="4" id="KW-1185">Reference proteome</keyword>
<evidence type="ECO:0000256" key="1">
    <source>
        <dbReference type="SAM" id="MobiDB-lite"/>
    </source>
</evidence>
<comment type="caution">
    <text evidence="3">The sequence shown here is derived from an EMBL/GenBank/DDBJ whole genome shotgun (WGS) entry which is preliminary data.</text>
</comment>
<protein>
    <recommendedName>
        <fullName evidence="5">MNN4 protein</fullName>
    </recommendedName>
</protein>
<feature type="transmembrane region" description="Helical" evidence="2">
    <location>
        <begin position="15"/>
        <end position="36"/>
    </location>
</feature>
<evidence type="ECO:0008006" key="5">
    <source>
        <dbReference type="Google" id="ProtNLM"/>
    </source>
</evidence>
<dbReference type="EMBL" id="BMMQ01000004">
    <property type="protein sequence ID" value="GGO63697.1"/>
    <property type="molecule type" value="Genomic_DNA"/>
</dbReference>
<keyword evidence="2" id="KW-0812">Transmembrane</keyword>
<proteinExistence type="predicted"/>
<dbReference type="Proteomes" id="UP000638043">
    <property type="component" value="Unassembled WGS sequence"/>
</dbReference>